<name>A0ABD2ZPT9_9GENT</name>
<keyword evidence="1" id="KW-0472">Membrane</keyword>
<protein>
    <submittedName>
        <fullName evidence="2">Uncharacterized protein</fullName>
    </submittedName>
</protein>
<dbReference type="EMBL" id="JBJUIK010000008">
    <property type="protein sequence ID" value="KAL3520375.1"/>
    <property type="molecule type" value="Genomic_DNA"/>
</dbReference>
<feature type="transmembrane region" description="Helical" evidence="1">
    <location>
        <begin position="98"/>
        <end position="120"/>
    </location>
</feature>
<accession>A0ABD2ZPT9</accession>
<sequence>MEKKLKKKKVRLKFKKKKKTNPAFLFPSSLGSPSSSSLATQLPRSLTSYSDNRSFSLPSAQQRHSFLSSYTATLPLTSLPSLLILATFPSSPHPPQSCYSIFAIPFVLYPLHLLLCPPLSLP</sequence>
<comment type="caution">
    <text evidence="2">The sequence shown here is derived from an EMBL/GenBank/DDBJ whole genome shotgun (WGS) entry which is preliminary data.</text>
</comment>
<proteinExistence type="predicted"/>
<reference evidence="2 3" key="1">
    <citation type="submission" date="2024-11" db="EMBL/GenBank/DDBJ databases">
        <title>A near-complete genome assembly of Cinchona calisaya.</title>
        <authorList>
            <person name="Lian D.C."/>
            <person name="Zhao X.W."/>
            <person name="Wei L."/>
        </authorList>
    </citation>
    <scope>NUCLEOTIDE SEQUENCE [LARGE SCALE GENOMIC DNA]</scope>
    <source>
        <tissue evidence="2">Nenye</tissue>
    </source>
</reference>
<gene>
    <name evidence="2" type="ORF">ACH5RR_018524</name>
</gene>
<evidence type="ECO:0000256" key="1">
    <source>
        <dbReference type="SAM" id="Phobius"/>
    </source>
</evidence>
<keyword evidence="1" id="KW-0812">Transmembrane</keyword>
<dbReference type="Proteomes" id="UP001630127">
    <property type="component" value="Unassembled WGS sequence"/>
</dbReference>
<feature type="transmembrane region" description="Helical" evidence="1">
    <location>
        <begin position="63"/>
        <end position="86"/>
    </location>
</feature>
<evidence type="ECO:0000313" key="2">
    <source>
        <dbReference type="EMBL" id="KAL3520375.1"/>
    </source>
</evidence>
<evidence type="ECO:0000313" key="3">
    <source>
        <dbReference type="Proteomes" id="UP001630127"/>
    </source>
</evidence>
<keyword evidence="1" id="KW-1133">Transmembrane helix</keyword>
<organism evidence="2 3">
    <name type="scientific">Cinchona calisaya</name>
    <dbReference type="NCBI Taxonomy" id="153742"/>
    <lineage>
        <taxon>Eukaryota</taxon>
        <taxon>Viridiplantae</taxon>
        <taxon>Streptophyta</taxon>
        <taxon>Embryophyta</taxon>
        <taxon>Tracheophyta</taxon>
        <taxon>Spermatophyta</taxon>
        <taxon>Magnoliopsida</taxon>
        <taxon>eudicotyledons</taxon>
        <taxon>Gunneridae</taxon>
        <taxon>Pentapetalae</taxon>
        <taxon>asterids</taxon>
        <taxon>lamiids</taxon>
        <taxon>Gentianales</taxon>
        <taxon>Rubiaceae</taxon>
        <taxon>Cinchonoideae</taxon>
        <taxon>Cinchoneae</taxon>
        <taxon>Cinchona</taxon>
    </lineage>
</organism>
<dbReference type="AlphaFoldDB" id="A0ABD2ZPT9"/>
<keyword evidence="3" id="KW-1185">Reference proteome</keyword>